<dbReference type="PANTHER" id="PTHR34947">
    <property type="entry name" value="TRANSMEMBRANE PROTEIN"/>
    <property type="match status" value="1"/>
</dbReference>
<gene>
    <name evidence="3" type="ORF">FNV43_RR07964</name>
</gene>
<evidence type="ECO:0000313" key="3">
    <source>
        <dbReference type="EMBL" id="KAF3451868.1"/>
    </source>
</evidence>
<keyword evidence="2" id="KW-1133">Transmembrane helix</keyword>
<keyword evidence="2" id="KW-0812">Transmembrane</keyword>
<sequence>MDNNIRYENLQAGAKFNNLQLLRRTLQVVVWLSLLSLFLCYSTGVSLFPNSFSIYFSTYLFSLFTRTLERKYMFLICNGLLALLAKSSSVSCSSPLSSPPLDGQSELGGQIPSSTDLSKIKESVGSKEDVPFVSEEGEENQKITEEEEEAEEQAEDQGSEYLFRGNYSEEKSEAMKEEDEDNVEDGSGLSPVKQEGEVEGTTTSNEELASTEEMNKKFEEFIRKMKEEIRIEAQQQQQLIAAA</sequence>
<dbReference type="PANTHER" id="PTHR34947:SF4">
    <property type="entry name" value="TRANSMEMBRANE PROTEIN"/>
    <property type="match status" value="1"/>
</dbReference>
<evidence type="ECO:0000313" key="4">
    <source>
        <dbReference type="Proteomes" id="UP000796880"/>
    </source>
</evidence>
<feature type="region of interest" description="Disordered" evidence="1">
    <location>
        <begin position="95"/>
        <end position="214"/>
    </location>
</feature>
<keyword evidence="4" id="KW-1185">Reference proteome</keyword>
<dbReference type="AlphaFoldDB" id="A0A8K0MN78"/>
<feature type="transmembrane region" description="Helical" evidence="2">
    <location>
        <begin position="21"/>
        <end position="41"/>
    </location>
</feature>
<dbReference type="EMBL" id="VOIH02000003">
    <property type="protein sequence ID" value="KAF3451868.1"/>
    <property type="molecule type" value="Genomic_DNA"/>
</dbReference>
<accession>A0A8K0MN78</accession>
<dbReference type="Proteomes" id="UP000796880">
    <property type="component" value="Unassembled WGS sequence"/>
</dbReference>
<evidence type="ECO:0000256" key="2">
    <source>
        <dbReference type="SAM" id="Phobius"/>
    </source>
</evidence>
<name>A0A8K0MN78_9ROSA</name>
<dbReference type="OrthoDB" id="1303733at2759"/>
<evidence type="ECO:0000256" key="1">
    <source>
        <dbReference type="SAM" id="MobiDB-lite"/>
    </source>
</evidence>
<comment type="caution">
    <text evidence="3">The sequence shown here is derived from an EMBL/GenBank/DDBJ whole genome shotgun (WGS) entry which is preliminary data.</text>
</comment>
<keyword evidence="2" id="KW-0472">Membrane</keyword>
<protein>
    <submittedName>
        <fullName evidence="3">Uncharacterized protein</fullName>
    </submittedName>
</protein>
<organism evidence="3 4">
    <name type="scientific">Rhamnella rubrinervis</name>
    <dbReference type="NCBI Taxonomy" id="2594499"/>
    <lineage>
        <taxon>Eukaryota</taxon>
        <taxon>Viridiplantae</taxon>
        <taxon>Streptophyta</taxon>
        <taxon>Embryophyta</taxon>
        <taxon>Tracheophyta</taxon>
        <taxon>Spermatophyta</taxon>
        <taxon>Magnoliopsida</taxon>
        <taxon>eudicotyledons</taxon>
        <taxon>Gunneridae</taxon>
        <taxon>Pentapetalae</taxon>
        <taxon>rosids</taxon>
        <taxon>fabids</taxon>
        <taxon>Rosales</taxon>
        <taxon>Rhamnaceae</taxon>
        <taxon>rhamnoid group</taxon>
        <taxon>Rhamneae</taxon>
        <taxon>Rhamnella</taxon>
    </lineage>
</organism>
<feature type="compositionally biased region" description="Basic and acidic residues" evidence="1">
    <location>
        <begin position="118"/>
        <end position="130"/>
    </location>
</feature>
<reference evidence="3" key="1">
    <citation type="submission" date="2020-03" db="EMBL/GenBank/DDBJ databases">
        <title>A high-quality chromosome-level genome assembly of a woody plant with both climbing and erect habits, Rhamnella rubrinervis.</title>
        <authorList>
            <person name="Lu Z."/>
            <person name="Yang Y."/>
            <person name="Zhu X."/>
            <person name="Sun Y."/>
        </authorList>
    </citation>
    <scope>NUCLEOTIDE SEQUENCE</scope>
    <source>
        <strain evidence="3">BYM</strain>
        <tissue evidence="3">Leaf</tissue>
    </source>
</reference>
<proteinExistence type="predicted"/>
<feature type="compositionally biased region" description="Acidic residues" evidence="1">
    <location>
        <begin position="145"/>
        <end position="158"/>
    </location>
</feature>